<dbReference type="EMBL" id="CP031229">
    <property type="protein sequence ID" value="AXH96213.1"/>
    <property type="molecule type" value="Genomic_DNA"/>
</dbReference>
<dbReference type="SUPFAM" id="SSF51735">
    <property type="entry name" value="NAD(P)-binding Rossmann-fold domains"/>
    <property type="match status" value="1"/>
</dbReference>
<dbReference type="InterPro" id="IPR002347">
    <property type="entry name" value="SDR_fam"/>
</dbReference>
<accession>A0A345NMF5</accession>
<feature type="region of interest" description="Disordered" evidence="4">
    <location>
        <begin position="1"/>
        <end position="33"/>
    </location>
</feature>
<evidence type="ECO:0000256" key="4">
    <source>
        <dbReference type="SAM" id="MobiDB-lite"/>
    </source>
</evidence>
<sequence length="345" mass="35888">MGAGPGASPGCAARRGSRGYAVTRPRRPRRPRREAAVIAVGGRSRGGAVVTGAGQGLGRQIAVRLARAGFEVHLTDVDADLAARAAQEIAAEIARQAAGDVGGSQAAGPARVLAAALDVRDQDACRRVAASAVEESGTLALWVNNAGVLATGPAWEHTDGERRLMLEVNALGTMHGTVAALEQMRPAGRGHVVNVASLAALAPVPGEAVYAASKHAVLGLSLSMLADLRVAGEKGVRISCVCPDGMWTPMLQERLDDPGAAMSFSGVLLRPEQVADLVMRVVERPRAVVTAPRWRGLEARVLDLAPGLAVRLAPLVVRVARRQQSATARRLRRVSPAARAPAARP</sequence>
<name>A0A345NMF5_9MICO</name>
<dbReference type="PANTHER" id="PTHR24322:SF736">
    <property type="entry name" value="RETINOL DEHYDROGENASE 10"/>
    <property type="match status" value="1"/>
</dbReference>
<dbReference type="Gene3D" id="3.40.50.720">
    <property type="entry name" value="NAD(P)-binding Rossmann-like Domain"/>
    <property type="match status" value="1"/>
</dbReference>
<keyword evidence="6" id="KW-1185">Reference proteome</keyword>
<comment type="similarity">
    <text evidence="1 3">Belongs to the short-chain dehydrogenases/reductases (SDR) family.</text>
</comment>
<evidence type="ECO:0000256" key="2">
    <source>
        <dbReference type="ARBA" id="ARBA00023002"/>
    </source>
</evidence>
<proteinExistence type="inferred from homology"/>
<dbReference type="OrthoDB" id="9792003at2"/>
<evidence type="ECO:0000313" key="6">
    <source>
        <dbReference type="Proteomes" id="UP000253790"/>
    </source>
</evidence>
<dbReference type="PRINTS" id="PR00080">
    <property type="entry name" value="SDRFAMILY"/>
</dbReference>
<dbReference type="Pfam" id="PF00106">
    <property type="entry name" value="adh_short"/>
    <property type="match status" value="1"/>
</dbReference>
<gene>
    <name evidence="5" type="ORF">DV701_08795</name>
</gene>
<dbReference type="PANTHER" id="PTHR24322">
    <property type="entry name" value="PKSB"/>
    <property type="match status" value="1"/>
</dbReference>
<organism evidence="5 6">
    <name type="scientific">Ornithinimicrobium avium</name>
    <dbReference type="NCBI Taxonomy" id="2283195"/>
    <lineage>
        <taxon>Bacteria</taxon>
        <taxon>Bacillati</taxon>
        <taxon>Actinomycetota</taxon>
        <taxon>Actinomycetes</taxon>
        <taxon>Micrococcales</taxon>
        <taxon>Ornithinimicrobiaceae</taxon>
        <taxon>Ornithinimicrobium</taxon>
    </lineage>
</organism>
<reference evidence="5 6" key="1">
    <citation type="submission" date="2018-07" db="EMBL/GenBank/DDBJ databases">
        <title>Complete genome sequencing of Ornithinimicrobium sp. AMA3305.</title>
        <authorList>
            <person name="Bae J.-W."/>
        </authorList>
    </citation>
    <scope>NUCLEOTIDE SEQUENCE [LARGE SCALE GENOMIC DNA]</scope>
    <source>
        <strain evidence="5 6">AMA3305</strain>
    </source>
</reference>
<dbReference type="InterPro" id="IPR036291">
    <property type="entry name" value="NAD(P)-bd_dom_sf"/>
</dbReference>
<dbReference type="AlphaFoldDB" id="A0A345NMF5"/>
<dbReference type="PRINTS" id="PR00081">
    <property type="entry name" value="GDHRDH"/>
</dbReference>
<dbReference type="Proteomes" id="UP000253790">
    <property type="component" value="Chromosome"/>
</dbReference>
<evidence type="ECO:0000313" key="5">
    <source>
        <dbReference type="EMBL" id="AXH96213.1"/>
    </source>
</evidence>
<dbReference type="KEGG" id="orn:DV701_08795"/>
<evidence type="ECO:0000256" key="1">
    <source>
        <dbReference type="ARBA" id="ARBA00006484"/>
    </source>
</evidence>
<dbReference type="CDD" id="cd05233">
    <property type="entry name" value="SDR_c"/>
    <property type="match status" value="1"/>
</dbReference>
<dbReference type="GO" id="GO:0016616">
    <property type="term" value="F:oxidoreductase activity, acting on the CH-OH group of donors, NAD or NADP as acceptor"/>
    <property type="evidence" value="ECO:0007669"/>
    <property type="project" value="TreeGrafter"/>
</dbReference>
<keyword evidence="2" id="KW-0560">Oxidoreductase</keyword>
<protein>
    <submittedName>
        <fullName evidence="5">SDR family NAD(P)-dependent oxidoreductase</fullName>
    </submittedName>
</protein>
<evidence type="ECO:0000256" key="3">
    <source>
        <dbReference type="RuleBase" id="RU000363"/>
    </source>
</evidence>